<proteinExistence type="predicted"/>
<dbReference type="Proteomes" id="UP000479710">
    <property type="component" value="Unassembled WGS sequence"/>
</dbReference>
<dbReference type="AlphaFoldDB" id="A0A6G1CJT9"/>
<evidence type="ECO:0000313" key="2">
    <source>
        <dbReference type="EMBL" id="KAF0900351.1"/>
    </source>
</evidence>
<comment type="caution">
    <text evidence="2">The sequence shown here is derived from an EMBL/GenBank/DDBJ whole genome shotgun (WGS) entry which is preliminary data.</text>
</comment>
<sequence length="95" mass="9822">MPPTSTERSPREPPCPSTSTDMPTSAGTATSSSVAVEQLMPHTNATKEDPATTREATPASVFVRPIPTTEDDTTAAAEESSTAFADVDEAAGRPT</sequence>
<accession>A0A6G1CJT9</accession>
<protein>
    <submittedName>
        <fullName evidence="2">Uncharacterized protein</fullName>
    </submittedName>
</protein>
<keyword evidence="3" id="KW-1185">Reference proteome</keyword>
<reference evidence="2 3" key="1">
    <citation type="submission" date="2019-11" db="EMBL/GenBank/DDBJ databases">
        <title>Whole genome sequence of Oryza granulata.</title>
        <authorList>
            <person name="Li W."/>
        </authorList>
    </citation>
    <scope>NUCLEOTIDE SEQUENCE [LARGE SCALE GENOMIC DNA]</scope>
    <source>
        <strain evidence="3">cv. Menghai</strain>
        <tissue evidence="2">Leaf</tissue>
    </source>
</reference>
<evidence type="ECO:0000256" key="1">
    <source>
        <dbReference type="SAM" id="MobiDB-lite"/>
    </source>
</evidence>
<name>A0A6G1CJT9_9ORYZ</name>
<feature type="compositionally biased region" description="Low complexity" evidence="1">
    <location>
        <begin position="74"/>
        <end position="85"/>
    </location>
</feature>
<feature type="region of interest" description="Disordered" evidence="1">
    <location>
        <begin position="1"/>
        <end position="95"/>
    </location>
</feature>
<dbReference type="EMBL" id="SPHZ02000009">
    <property type="protein sequence ID" value="KAF0900351.1"/>
    <property type="molecule type" value="Genomic_DNA"/>
</dbReference>
<gene>
    <name evidence="2" type="ORF">E2562_031101</name>
</gene>
<evidence type="ECO:0000313" key="3">
    <source>
        <dbReference type="Proteomes" id="UP000479710"/>
    </source>
</evidence>
<feature type="compositionally biased region" description="Low complexity" evidence="1">
    <location>
        <begin position="24"/>
        <end position="36"/>
    </location>
</feature>
<organism evidence="2 3">
    <name type="scientific">Oryza meyeriana var. granulata</name>
    <dbReference type="NCBI Taxonomy" id="110450"/>
    <lineage>
        <taxon>Eukaryota</taxon>
        <taxon>Viridiplantae</taxon>
        <taxon>Streptophyta</taxon>
        <taxon>Embryophyta</taxon>
        <taxon>Tracheophyta</taxon>
        <taxon>Spermatophyta</taxon>
        <taxon>Magnoliopsida</taxon>
        <taxon>Liliopsida</taxon>
        <taxon>Poales</taxon>
        <taxon>Poaceae</taxon>
        <taxon>BOP clade</taxon>
        <taxon>Oryzoideae</taxon>
        <taxon>Oryzeae</taxon>
        <taxon>Oryzinae</taxon>
        <taxon>Oryza</taxon>
        <taxon>Oryza meyeriana</taxon>
    </lineage>
</organism>